<evidence type="ECO:0000256" key="2">
    <source>
        <dbReference type="SAM" id="Phobius"/>
    </source>
</evidence>
<dbReference type="EMBL" id="BKCJ011449677">
    <property type="protein sequence ID" value="GFD34694.1"/>
    <property type="molecule type" value="Genomic_DNA"/>
</dbReference>
<proteinExistence type="predicted"/>
<keyword evidence="2" id="KW-0472">Membrane</keyword>
<gene>
    <name evidence="3" type="ORF">Tci_906663</name>
</gene>
<accession>A0A699VS54</accession>
<comment type="caution">
    <text evidence="3">The sequence shown here is derived from an EMBL/GenBank/DDBJ whole genome shotgun (WGS) entry which is preliminary data.</text>
</comment>
<reference evidence="3" key="1">
    <citation type="journal article" date="2019" name="Sci. Rep.">
        <title>Draft genome of Tanacetum cinerariifolium, the natural source of mosquito coil.</title>
        <authorList>
            <person name="Yamashiro T."/>
            <person name="Shiraishi A."/>
            <person name="Satake H."/>
            <person name="Nakayama K."/>
        </authorList>
    </citation>
    <scope>NUCLEOTIDE SEQUENCE</scope>
</reference>
<feature type="transmembrane region" description="Helical" evidence="2">
    <location>
        <begin position="30"/>
        <end position="49"/>
    </location>
</feature>
<name>A0A699VS54_TANCI</name>
<feature type="region of interest" description="Disordered" evidence="1">
    <location>
        <begin position="1"/>
        <end position="22"/>
    </location>
</feature>
<dbReference type="AlphaFoldDB" id="A0A699VS54"/>
<keyword evidence="2" id="KW-0812">Transmembrane</keyword>
<organism evidence="3">
    <name type="scientific">Tanacetum cinerariifolium</name>
    <name type="common">Dalmatian daisy</name>
    <name type="synonym">Chrysanthemum cinerariifolium</name>
    <dbReference type="NCBI Taxonomy" id="118510"/>
    <lineage>
        <taxon>Eukaryota</taxon>
        <taxon>Viridiplantae</taxon>
        <taxon>Streptophyta</taxon>
        <taxon>Embryophyta</taxon>
        <taxon>Tracheophyta</taxon>
        <taxon>Spermatophyta</taxon>
        <taxon>Magnoliopsida</taxon>
        <taxon>eudicotyledons</taxon>
        <taxon>Gunneridae</taxon>
        <taxon>Pentapetalae</taxon>
        <taxon>asterids</taxon>
        <taxon>campanulids</taxon>
        <taxon>Asterales</taxon>
        <taxon>Asteraceae</taxon>
        <taxon>Asteroideae</taxon>
        <taxon>Anthemideae</taxon>
        <taxon>Anthemidinae</taxon>
        <taxon>Tanacetum</taxon>
    </lineage>
</organism>
<keyword evidence="2" id="KW-1133">Transmembrane helix</keyword>
<feature type="non-terminal residue" evidence="3">
    <location>
        <position position="89"/>
    </location>
</feature>
<evidence type="ECO:0000256" key="1">
    <source>
        <dbReference type="SAM" id="MobiDB-lite"/>
    </source>
</evidence>
<protein>
    <submittedName>
        <fullName evidence="3">Uncharacterized protein</fullName>
    </submittedName>
</protein>
<sequence>MNSEKLTSNDFTLSSKRNTESKVGRFSRTALGNVVGGIGASLVVIVAMVEGVMIGVGVGRGAIEDEAVVKMDSTAASVVEFSMLVTNDD</sequence>
<evidence type="ECO:0000313" key="3">
    <source>
        <dbReference type="EMBL" id="GFD34694.1"/>
    </source>
</evidence>
<feature type="compositionally biased region" description="Polar residues" evidence="1">
    <location>
        <begin position="1"/>
        <end position="16"/>
    </location>
</feature>